<evidence type="ECO:0000313" key="2">
    <source>
        <dbReference type="EnsemblPlants" id="LPERR02G13170.1"/>
    </source>
</evidence>
<name>A0A0D9VFW7_9ORYZ</name>
<evidence type="ECO:0000313" key="3">
    <source>
        <dbReference type="Proteomes" id="UP000032180"/>
    </source>
</evidence>
<feature type="region of interest" description="Disordered" evidence="1">
    <location>
        <begin position="65"/>
        <end position="126"/>
    </location>
</feature>
<feature type="compositionally biased region" description="Acidic residues" evidence="1">
    <location>
        <begin position="72"/>
        <end position="83"/>
    </location>
</feature>
<dbReference type="AlphaFoldDB" id="A0A0D9VFW7"/>
<reference evidence="3" key="2">
    <citation type="submission" date="2013-12" db="EMBL/GenBank/DDBJ databases">
        <authorList>
            <person name="Yu Y."/>
            <person name="Lee S."/>
            <person name="de Baynast K."/>
            <person name="Wissotski M."/>
            <person name="Liu L."/>
            <person name="Talag J."/>
            <person name="Goicoechea J."/>
            <person name="Angelova A."/>
            <person name="Jetty R."/>
            <person name="Kudrna D."/>
            <person name="Golser W."/>
            <person name="Rivera L."/>
            <person name="Zhang J."/>
            <person name="Wing R."/>
        </authorList>
    </citation>
    <scope>NUCLEOTIDE SEQUENCE</scope>
</reference>
<reference evidence="2" key="3">
    <citation type="submission" date="2015-04" db="UniProtKB">
        <authorList>
            <consortium name="EnsemblPlants"/>
        </authorList>
    </citation>
    <scope>IDENTIFICATION</scope>
</reference>
<dbReference type="EnsemblPlants" id="LPERR02G13170.1">
    <property type="protein sequence ID" value="LPERR02G13170.1"/>
    <property type="gene ID" value="LPERR02G13170"/>
</dbReference>
<keyword evidence="3" id="KW-1185">Reference proteome</keyword>
<feature type="region of interest" description="Disordered" evidence="1">
    <location>
        <begin position="188"/>
        <end position="228"/>
    </location>
</feature>
<protein>
    <submittedName>
        <fullName evidence="2">Uncharacterized protein</fullName>
    </submittedName>
</protein>
<feature type="compositionally biased region" description="Low complexity" evidence="1">
    <location>
        <begin position="207"/>
        <end position="217"/>
    </location>
</feature>
<reference evidence="2 3" key="1">
    <citation type="submission" date="2012-08" db="EMBL/GenBank/DDBJ databases">
        <title>Oryza genome evolution.</title>
        <authorList>
            <person name="Wing R.A."/>
        </authorList>
    </citation>
    <scope>NUCLEOTIDE SEQUENCE</scope>
</reference>
<organism evidence="2 3">
    <name type="scientific">Leersia perrieri</name>
    <dbReference type="NCBI Taxonomy" id="77586"/>
    <lineage>
        <taxon>Eukaryota</taxon>
        <taxon>Viridiplantae</taxon>
        <taxon>Streptophyta</taxon>
        <taxon>Embryophyta</taxon>
        <taxon>Tracheophyta</taxon>
        <taxon>Spermatophyta</taxon>
        <taxon>Magnoliopsida</taxon>
        <taxon>Liliopsida</taxon>
        <taxon>Poales</taxon>
        <taxon>Poaceae</taxon>
        <taxon>BOP clade</taxon>
        <taxon>Oryzoideae</taxon>
        <taxon>Oryzeae</taxon>
        <taxon>Oryzinae</taxon>
        <taxon>Leersia</taxon>
    </lineage>
</organism>
<accession>A0A0D9VFW7</accession>
<dbReference type="Gramene" id="LPERR02G13170.1">
    <property type="protein sequence ID" value="LPERR02G13170.1"/>
    <property type="gene ID" value="LPERR02G13170"/>
</dbReference>
<feature type="region of interest" description="Disordered" evidence="1">
    <location>
        <begin position="149"/>
        <end position="174"/>
    </location>
</feature>
<dbReference type="HOGENOM" id="CLU_1079114_0_0_1"/>
<sequence>MYMNFNDDMRTHVGREHDWSENDLAILRGGAHDPAPGLIPLCQDSVRPEILQVLSIVGDDVGSSAAAASAVPEDDGGSSEGSEDNVPIGRLARRLSGGSGAALRTQRASGRFRSMTPRHPPHLHAAAGLNVPSPIVVLEAGWPRVWRLGDHGADSRLSRNRGQTGDKRGDHDDATTTAVEGALAARAATGANGSERSVGADGCPRVGAGSAGISPASPSGPPPKKKRRTISCVTWSFDAARRSSDSFPVYISFLSREH</sequence>
<feature type="compositionally biased region" description="Basic and acidic residues" evidence="1">
    <location>
        <begin position="164"/>
        <end position="174"/>
    </location>
</feature>
<evidence type="ECO:0000256" key="1">
    <source>
        <dbReference type="SAM" id="MobiDB-lite"/>
    </source>
</evidence>
<proteinExistence type="predicted"/>
<dbReference type="Proteomes" id="UP000032180">
    <property type="component" value="Chromosome 2"/>
</dbReference>